<dbReference type="Pfam" id="PF23334">
    <property type="entry name" value="VWC2L_2nd"/>
    <property type="match status" value="2"/>
</dbReference>
<feature type="domain" description="VWFC" evidence="13">
    <location>
        <begin position="1531"/>
        <end position="1599"/>
    </location>
</feature>
<dbReference type="SMART" id="SM00214">
    <property type="entry name" value="VWC"/>
    <property type="match status" value="11"/>
</dbReference>
<protein>
    <submittedName>
        <fullName evidence="16">Kielin/chordin-like protein</fullName>
    </submittedName>
</protein>
<feature type="domain" description="VWFD" evidence="15">
    <location>
        <begin position="1792"/>
        <end position="1968"/>
    </location>
</feature>
<dbReference type="SMART" id="SM00131">
    <property type="entry name" value="KU"/>
    <property type="match status" value="1"/>
</dbReference>
<dbReference type="SUPFAM" id="SSF48056">
    <property type="entry name" value="Di-copper centre-containing domain"/>
    <property type="match status" value="1"/>
</dbReference>
<dbReference type="SUPFAM" id="SSF57362">
    <property type="entry name" value="BPTI-like"/>
    <property type="match status" value="1"/>
</dbReference>
<evidence type="ECO:0000256" key="4">
    <source>
        <dbReference type="ARBA" id="ARBA00022525"/>
    </source>
</evidence>
<dbReference type="PROSITE" id="PS51233">
    <property type="entry name" value="VWFD"/>
    <property type="match status" value="1"/>
</dbReference>
<dbReference type="PROSITE" id="PS50184">
    <property type="entry name" value="VWFC_2"/>
    <property type="match status" value="8"/>
</dbReference>
<dbReference type="InterPro" id="IPR002227">
    <property type="entry name" value="Tyrosinase_Cu-bd"/>
</dbReference>
<dbReference type="InterPro" id="IPR013320">
    <property type="entry name" value="ConA-like_dom_sf"/>
</dbReference>
<dbReference type="PROSITE" id="PS50279">
    <property type="entry name" value="BPTI_KUNITZ_2"/>
    <property type="match status" value="1"/>
</dbReference>
<gene>
    <name evidence="16" type="ORF">D9C73_007461</name>
</gene>
<dbReference type="InterPro" id="IPR036880">
    <property type="entry name" value="Kunitz_BPTI_sf"/>
</dbReference>
<evidence type="ECO:0000259" key="14">
    <source>
        <dbReference type="PROSITE" id="PS50279"/>
    </source>
</evidence>
<proteinExistence type="inferred from homology"/>
<feature type="domain" description="BPTI/Kunitz inhibitor" evidence="14">
    <location>
        <begin position="439"/>
        <end position="491"/>
    </location>
</feature>
<feature type="domain" description="VWFC" evidence="13">
    <location>
        <begin position="1415"/>
        <end position="1473"/>
    </location>
</feature>
<comment type="caution">
    <text evidence="9">Lacks conserved residue(s) required for the propagation of feature annotation.</text>
</comment>
<feature type="chain" id="PRO_5020534891" evidence="11">
    <location>
        <begin position="25"/>
        <end position="2129"/>
    </location>
</feature>
<evidence type="ECO:0000256" key="7">
    <source>
        <dbReference type="ARBA" id="ARBA00023101"/>
    </source>
</evidence>
<keyword evidence="4" id="KW-0964">Secreted</keyword>
<feature type="domain" description="VWFC" evidence="13">
    <location>
        <begin position="1728"/>
        <end position="1788"/>
    </location>
</feature>
<dbReference type="Pfam" id="PF00093">
    <property type="entry name" value="VWC"/>
    <property type="match status" value="1"/>
</dbReference>
<evidence type="ECO:0000256" key="8">
    <source>
        <dbReference type="ARBA" id="ARBA00023157"/>
    </source>
</evidence>
<dbReference type="Proteomes" id="UP000298787">
    <property type="component" value="Chromosome 7"/>
</dbReference>
<dbReference type="GO" id="GO:0005576">
    <property type="term" value="C:extracellular region"/>
    <property type="evidence" value="ECO:0007669"/>
    <property type="project" value="UniProtKB-SubCell"/>
</dbReference>
<dbReference type="SMART" id="SM00216">
    <property type="entry name" value="VWD"/>
    <property type="match status" value="1"/>
</dbReference>
<dbReference type="GO" id="GO:0030513">
    <property type="term" value="P:positive regulation of BMP signaling pathway"/>
    <property type="evidence" value="ECO:0007669"/>
    <property type="project" value="TreeGrafter"/>
</dbReference>
<evidence type="ECO:0000256" key="9">
    <source>
        <dbReference type="PROSITE-ProRule" id="PRU00076"/>
    </source>
</evidence>
<dbReference type="InterPro" id="IPR002223">
    <property type="entry name" value="Kunitz_BPTI"/>
</dbReference>
<dbReference type="InterPro" id="IPR001007">
    <property type="entry name" value="VWF_dom"/>
</dbReference>
<sequence length="2129" mass="238174">MESGIVRTLMLMLEIHSLWVFALSVQGLSGPNHENVIDLLAALNMSQHIGGVSRVQSPGSVTYKIRSRAPYLTLPREYSHFLNSNFEGGMGVHLVAQQASGTSATLFSLSSMSSPIIQIISSTHNNSLRLDYQTGGGLQGLSSFHFSRRNPFSRDEWVQLAVSLKTDGLAFFVDCQEAVVLPIKREERINLKFPQDAVVTLASTPGRKDSKFSGYLKTAELSMKAYLRRPWLCDNITDLPASQYADTYSSDSRSDSGRMFQQDASHSKPHSSHRPAHQTNHYPQDVQSDQLQRGVLLGPPGSPQGVKSVSQAQKDDRLKKLEKRLEELALMLDIVKTQNADLQSRVQYLEGCECVRQRCVWEGREVEDGQRWQTHLNTVCTCTSGKVTCQSDIKDPCLSNPCQNGGVCFVVTSDPAGFHCSYPPNTKGPVCQRQLRQACWVPKPENNCEGVQAFQRRWAFNPTSGLCEDFLYCTGSSSNNFPSFNACRDQCMLGACCLRKPRQGVGTGHQYYTQHGYNNSVNGTLWGNNQHNLDDKMWYSDIVLNCTEKNNPKGNHTNVDSHKDLDFTFTCDYLTVTECQTLVKEQSGEAQVMSFSPGVKCSDVNCGGGYGCFFQHKFWKYREMFRQGFEQSRDTHNARDNCVCRHMTQRKEIRDLTVRERRLIHQAIKKLYARPAVWKDFALLRAEFSPLAGDHAFFLPWHRYLLRLVERELQSMSSCKLALPYFEWTVDSGSMKSSAAWQAGLFGGDGEPTSGCVPHHPFQSLTSRFRWSPCLRRSFNSSVWLPDAVTLQKTLNQADFQMFSQSLQTFSGLFRLWVGGHMASPLASYDPLYLSHMAFMDKLWTQWQEKHQHGSKRQTPYLDRLRHVKMKPFDVTPDDVISSKHQMCVVYVPITIGAPCNITSLQKHPQGGQKYQKRNSHSSFVIGGFDQHGYDRDGYDRSGWDRYGYGKDGFNRDFFDRDGYDVSGFNRYGFNRSNVTWFGMREDGGFENEKRNELEKEKSDNKRHRVKIMSKLFSDKGYSIYGFNPFGLDRGGFDAFGFRTDGYDKDRCNWFFNGPHYLRFYFHTQQQLMSSSNQALKRITRTCPPVTSLPHHWAIQDWMTIDPDKSRALDGQLEQEWMEQIKTESDDTVMEATRNRSNTWLPITPDHRCEQCEYESKVYVDGQKFPSKRDPCLYCRCHAGEVSCERLDSSCQTLHCSHPAKRKGECCPTCNECEYDRRVYADGKAFIPAGSGPCLQCRCKTPVVQCVKAALITTVSIATARDLRPLTSPATFVPHGSVECEQRPCPPLNCSNSYTPPGECCPKCPDCSFENRVFVDGEAFPNPNGNVQCLMKRCPPLSCSNPNVLPGDCCPQCPGCQYEGRERANGETWDDASDPCAVCVCREGSVRCERRRCPPSNCKHPVQRQCCMSCDGCMFHGKEYPDGTEFGDDKDPCSVCYCYGGEVVCTKMPCYGECSHPYKPPGQCCGECERCFHNSAVLINGQSIPDPGDLCSECTCQRGSVRCTKKPCPAATCPHPITSPCGCPVCDGCHFRGVTYVEGQVFSGGEGRCQDCTCSVMPDGEQHLRCYRKQCPSLVDCPKSNIFFSGPDTCCPVCAQPLSNCTAAVTGNEVLATDDPCFTCQCQDLTWTCLHQICPPLTCPFNEQFTPPDSCCPVCKDCVIEGQNRRVANGSSWTDSDDDCVTCTCNLGYIECSIEECLPAICLDGQKQVKIPGKCCHECQDSGVSCLYQGTVYHSNEQWEVDECTSCTCVFGDVHCQSERCPPLTCATDEMPAIVPGLCCPHCLPRPATCIAFGDPHYRTFDGRMLHFQGACTYILAQDCEGGDFSIHATNDDRGRKGVSWTKEVTVFIGDVTVQLLQDWVVKVNGEVVTLPFLKEPYIYVERQTNTILLNSNIGLKVLWSGRSHLEVSVPGSYKSHTCGLCGNFNNYYQDDLRMPNGRISQSESDFGNSWRVTNGSHSLKSCRPGENVDPCKEAGYQAKKGANARCKVLKSATFKPCHRVVPPEPWYGACVYDLCACGANTDECLCDTLEAYASQCREAGVILKWRGPSLCAVGCPVERGFVFDECGPPCPVTCFNVDVPLGVIESHCFKPCVPGCQCPAGLVLHNNYCIQPEKCPKIIHGNTS</sequence>
<feature type="domain" description="VWFC" evidence="13">
    <location>
        <begin position="1358"/>
        <end position="1415"/>
    </location>
</feature>
<evidence type="ECO:0000256" key="1">
    <source>
        <dbReference type="ARBA" id="ARBA00004573"/>
    </source>
</evidence>
<feature type="domain" description="VWFC" evidence="13">
    <location>
        <begin position="1596"/>
        <end position="1660"/>
    </location>
</feature>
<feature type="domain" description="VWFC" evidence="13">
    <location>
        <begin position="1215"/>
        <end position="1309"/>
    </location>
</feature>
<evidence type="ECO:0000256" key="6">
    <source>
        <dbReference type="ARBA" id="ARBA00022737"/>
    </source>
</evidence>
<feature type="signal peptide" evidence="11">
    <location>
        <begin position="1"/>
        <end position="24"/>
    </location>
</feature>
<dbReference type="SUPFAM" id="SSF57603">
    <property type="entry name" value="FnI-like domain"/>
    <property type="match status" value="10"/>
</dbReference>
<evidence type="ECO:0000313" key="17">
    <source>
        <dbReference type="Proteomes" id="UP000298787"/>
    </source>
</evidence>
<keyword evidence="6" id="KW-0677">Repeat</keyword>
<evidence type="ECO:0000313" key="16">
    <source>
        <dbReference type="EMBL" id="TKS73382.1"/>
    </source>
</evidence>
<dbReference type="Gene3D" id="6.20.200.20">
    <property type="match status" value="5"/>
</dbReference>
<evidence type="ECO:0000259" key="12">
    <source>
        <dbReference type="PROSITE" id="PS50026"/>
    </source>
</evidence>
<dbReference type="CDD" id="cd00109">
    <property type="entry name" value="Kunitz-type"/>
    <property type="match status" value="1"/>
</dbReference>
<keyword evidence="7" id="KW-0470">Melanin biosynthesis</keyword>
<feature type="domain" description="VWFC" evidence="13">
    <location>
        <begin position="1660"/>
        <end position="1724"/>
    </location>
</feature>
<dbReference type="SUPFAM" id="SSF57567">
    <property type="entry name" value="Serine protease inhibitors"/>
    <property type="match status" value="1"/>
</dbReference>
<evidence type="ECO:0000256" key="3">
    <source>
        <dbReference type="ARBA" id="ARBA00009928"/>
    </source>
</evidence>
<dbReference type="CDD" id="cd19941">
    <property type="entry name" value="TIL"/>
    <property type="match status" value="1"/>
</dbReference>
<feature type="domain" description="VWFC" evidence="13">
    <location>
        <begin position="1154"/>
        <end position="1215"/>
    </location>
</feature>
<dbReference type="PANTHER" id="PTHR46698">
    <property type="entry name" value="CROSSVEINLESS 2"/>
    <property type="match status" value="1"/>
</dbReference>
<dbReference type="STRING" id="240159.A0A4V6ANM5"/>
<evidence type="ECO:0000259" key="13">
    <source>
        <dbReference type="PROSITE" id="PS50184"/>
    </source>
</evidence>
<dbReference type="PANTHER" id="PTHR46698:SF2">
    <property type="entry name" value="KIELIN_CHORDIN-LIKE PROTEIN"/>
    <property type="match status" value="1"/>
</dbReference>
<evidence type="ECO:0000256" key="2">
    <source>
        <dbReference type="ARBA" id="ARBA00004613"/>
    </source>
</evidence>
<dbReference type="Pfam" id="PF00094">
    <property type="entry name" value="VWD"/>
    <property type="match status" value="1"/>
</dbReference>
<evidence type="ECO:0000259" key="15">
    <source>
        <dbReference type="PROSITE" id="PS51233"/>
    </source>
</evidence>
<dbReference type="PROSITE" id="PS50026">
    <property type="entry name" value="EGF_3"/>
    <property type="match status" value="1"/>
</dbReference>
<dbReference type="Gene3D" id="2.10.70.10">
    <property type="entry name" value="Complement Module, domain 1"/>
    <property type="match status" value="1"/>
</dbReference>
<keyword evidence="5 11" id="KW-0732">Signal</keyword>
<dbReference type="SMART" id="SM00832">
    <property type="entry name" value="C8"/>
    <property type="match status" value="1"/>
</dbReference>
<evidence type="ECO:0000256" key="10">
    <source>
        <dbReference type="SAM" id="MobiDB-lite"/>
    </source>
</evidence>
<dbReference type="Pfam" id="PF00264">
    <property type="entry name" value="Tyrosinase"/>
    <property type="match status" value="1"/>
</dbReference>
<dbReference type="EMBL" id="CM014084">
    <property type="protein sequence ID" value="TKS73382.1"/>
    <property type="molecule type" value="Genomic_DNA"/>
</dbReference>
<keyword evidence="9" id="KW-0245">EGF-like domain</keyword>
<dbReference type="InterPro" id="IPR008922">
    <property type="entry name" value="Di-copper_centre_dom_sf"/>
</dbReference>
<feature type="region of interest" description="Disordered" evidence="10">
    <location>
        <begin position="246"/>
        <end position="281"/>
    </location>
</feature>
<comment type="similarity">
    <text evidence="3">Belongs to the tyrosinase family.</text>
</comment>
<name>A0A4V6ANM5_COLLU</name>
<dbReference type="InterPro" id="IPR052424">
    <property type="entry name" value="Kielin_Chordin-BMP_Reg"/>
</dbReference>
<dbReference type="GO" id="GO:0042438">
    <property type="term" value="P:melanin biosynthetic process"/>
    <property type="evidence" value="ECO:0007669"/>
    <property type="project" value="UniProtKB-KW"/>
</dbReference>
<dbReference type="SUPFAM" id="SSF49899">
    <property type="entry name" value="Concanavalin A-like lectins/glucanases"/>
    <property type="match status" value="1"/>
</dbReference>
<dbReference type="InterPro" id="IPR001846">
    <property type="entry name" value="VWF_type-D"/>
</dbReference>
<dbReference type="SUPFAM" id="SSF57196">
    <property type="entry name" value="EGF/Laminin"/>
    <property type="match status" value="1"/>
</dbReference>
<feature type="domain" description="EGF-like" evidence="12">
    <location>
        <begin position="393"/>
        <end position="432"/>
    </location>
</feature>
<dbReference type="GO" id="GO:0033162">
    <property type="term" value="C:melanosome membrane"/>
    <property type="evidence" value="ECO:0007669"/>
    <property type="project" value="UniProtKB-SubCell"/>
</dbReference>
<dbReference type="PROSITE" id="PS01208">
    <property type="entry name" value="VWFC_1"/>
    <property type="match status" value="2"/>
</dbReference>
<feature type="region of interest" description="Disordered" evidence="10">
    <location>
        <begin position="293"/>
        <end position="315"/>
    </location>
</feature>
<feature type="compositionally biased region" description="Basic residues" evidence="10">
    <location>
        <begin position="267"/>
        <end position="276"/>
    </location>
</feature>
<dbReference type="InterPro" id="IPR000742">
    <property type="entry name" value="EGF"/>
</dbReference>
<evidence type="ECO:0000256" key="11">
    <source>
        <dbReference type="SAM" id="SignalP"/>
    </source>
</evidence>
<keyword evidence="8" id="KW-1015">Disulfide bond</keyword>
<dbReference type="GO" id="GO:0004867">
    <property type="term" value="F:serine-type endopeptidase inhibitor activity"/>
    <property type="evidence" value="ECO:0007669"/>
    <property type="project" value="InterPro"/>
</dbReference>
<organism evidence="16 17">
    <name type="scientific">Collichthys lucidus</name>
    <name type="common">Big head croaker</name>
    <name type="synonym">Sciaena lucida</name>
    <dbReference type="NCBI Taxonomy" id="240159"/>
    <lineage>
        <taxon>Eukaryota</taxon>
        <taxon>Metazoa</taxon>
        <taxon>Chordata</taxon>
        <taxon>Craniata</taxon>
        <taxon>Vertebrata</taxon>
        <taxon>Euteleostomi</taxon>
        <taxon>Actinopterygii</taxon>
        <taxon>Neopterygii</taxon>
        <taxon>Teleostei</taxon>
        <taxon>Neoteleostei</taxon>
        <taxon>Acanthomorphata</taxon>
        <taxon>Eupercaria</taxon>
        <taxon>Sciaenidae</taxon>
        <taxon>Collichthys</taxon>
    </lineage>
</organism>
<keyword evidence="17" id="KW-1185">Reference proteome</keyword>
<reference evidence="16 17" key="1">
    <citation type="submission" date="2019-01" db="EMBL/GenBank/DDBJ databases">
        <title>Genome Assembly of Collichthys lucidus.</title>
        <authorList>
            <person name="Cai M."/>
            <person name="Xiao S."/>
        </authorList>
    </citation>
    <scope>NUCLEOTIDE SEQUENCE [LARGE SCALE GENOMIC DNA]</scope>
    <source>
        <strain evidence="16">JT15FE1705JMU</strain>
        <tissue evidence="16">Muscle</tissue>
    </source>
</reference>
<comment type="subcellular location">
    <subcellularLocation>
        <location evidence="1">Melanosome membrane</location>
        <topology evidence="1">Single-pass type I membrane protein</topology>
    </subcellularLocation>
    <subcellularLocation>
        <location evidence="2">Secreted</location>
    </subcellularLocation>
</comment>
<dbReference type="InterPro" id="IPR014853">
    <property type="entry name" value="VWF/SSPO/ZAN-like_Cys-rich_dom"/>
</dbReference>
<dbReference type="GO" id="GO:0016491">
    <property type="term" value="F:oxidoreductase activity"/>
    <property type="evidence" value="ECO:0007669"/>
    <property type="project" value="InterPro"/>
</dbReference>
<evidence type="ECO:0000256" key="5">
    <source>
        <dbReference type="ARBA" id="ARBA00022729"/>
    </source>
</evidence>
<dbReference type="Gene3D" id="2.60.120.200">
    <property type="match status" value="1"/>
</dbReference>
<dbReference type="InterPro" id="IPR036084">
    <property type="entry name" value="Ser_inhib-like_sf"/>
</dbReference>
<dbReference type="Gene3D" id="1.10.1280.10">
    <property type="entry name" value="Di-copper center containing domain from catechol oxidase"/>
    <property type="match status" value="1"/>
</dbReference>
<accession>A0A4V6ANM5</accession>